<accession>A0A9Q3KUJ4</accession>
<evidence type="ECO:0000313" key="2">
    <source>
        <dbReference type="Proteomes" id="UP000765509"/>
    </source>
</evidence>
<dbReference type="EMBL" id="AVOT02122617">
    <property type="protein sequence ID" value="MBW0586007.1"/>
    <property type="molecule type" value="Genomic_DNA"/>
</dbReference>
<reference evidence="1" key="1">
    <citation type="submission" date="2021-03" db="EMBL/GenBank/DDBJ databases">
        <title>Draft genome sequence of rust myrtle Austropuccinia psidii MF-1, a brazilian biotype.</title>
        <authorList>
            <person name="Quecine M.C."/>
            <person name="Pachon D.M.R."/>
            <person name="Bonatelli M.L."/>
            <person name="Correr F.H."/>
            <person name="Franceschini L.M."/>
            <person name="Leite T.F."/>
            <person name="Margarido G.R.A."/>
            <person name="Almeida C.A."/>
            <person name="Ferrarezi J.A."/>
            <person name="Labate C.A."/>
        </authorList>
    </citation>
    <scope>NUCLEOTIDE SEQUENCE</scope>
    <source>
        <strain evidence="1">MF-1</strain>
    </source>
</reference>
<name>A0A9Q3KUJ4_9BASI</name>
<evidence type="ECO:0000313" key="1">
    <source>
        <dbReference type="EMBL" id="MBW0586007.1"/>
    </source>
</evidence>
<gene>
    <name evidence="1" type="ORF">O181_125722</name>
</gene>
<protein>
    <submittedName>
        <fullName evidence="1">Uncharacterized protein</fullName>
    </submittedName>
</protein>
<comment type="caution">
    <text evidence="1">The sequence shown here is derived from an EMBL/GenBank/DDBJ whole genome shotgun (WGS) entry which is preliminary data.</text>
</comment>
<keyword evidence="2" id="KW-1185">Reference proteome</keyword>
<proteinExistence type="predicted"/>
<dbReference type="Proteomes" id="UP000765509">
    <property type="component" value="Unassembled WGS sequence"/>
</dbReference>
<sequence>MHCSGHLTEANQGTEPQIERLDILCRKSSLNPCVTTTKIDPPPWVLRQFQPGTKLGPIGHTISFMANWSPLVPYGLRPYPAIIGLLGQFPPHQPPGLHLGFWAWGGPFVF</sequence>
<organism evidence="1 2">
    <name type="scientific">Austropuccinia psidii MF-1</name>
    <dbReference type="NCBI Taxonomy" id="1389203"/>
    <lineage>
        <taxon>Eukaryota</taxon>
        <taxon>Fungi</taxon>
        <taxon>Dikarya</taxon>
        <taxon>Basidiomycota</taxon>
        <taxon>Pucciniomycotina</taxon>
        <taxon>Pucciniomycetes</taxon>
        <taxon>Pucciniales</taxon>
        <taxon>Sphaerophragmiaceae</taxon>
        <taxon>Austropuccinia</taxon>
    </lineage>
</organism>
<dbReference type="AlphaFoldDB" id="A0A9Q3KUJ4"/>